<accession>A0A251TIC4</accession>
<sequence>MNQPTKLPPISLPINTQTLVLPPLSRITYRQTQTCSTKTPFTHLSSYLMDPTAGAD</sequence>
<reference evidence="1" key="3">
    <citation type="submission" date="2020-06" db="EMBL/GenBank/DDBJ databases">
        <title>Helianthus annuus Genome sequencing and assembly Release 2.</title>
        <authorList>
            <person name="Gouzy J."/>
            <person name="Langlade N."/>
            <person name="Munos S."/>
        </authorList>
    </citation>
    <scope>NUCLEOTIDE SEQUENCE</scope>
    <source>
        <tissue evidence="1">Leaves</tissue>
    </source>
</reference>
<dbReference type="EMBL" id="CM007899">
    <property type="protein sequence ID" value="OTG10634.1"/>
    <property type="molecule type" value="Genomic_DNA"/>
</dbReference>
<reference evidence="1 3" key="1">
    <citation type="journal article" date="2017" name="Nature">
        <title>The sunflower genome provides insights into oil metabolism, flowering and Asterid evolution.</title>
        <authorList>
            <person name="Badouin H."/>
            <person name="Gouzy J."/>
            <person name="Grassa C.J."/>
            <person name="Murat F."/>
            <person name="Staton S.E."/>
            <person name="Cottret L."/>
            <person name="Lelandais-Briere C."/>
            <person name="Owens G.L."/>
            <person name="Carrere S."/>
            <person name="Mayjonade B."/>
            <person name="Legrand L."/>
            <person name="Gill N."/>
            <person name="Kane N.C."/>
            <person name="Bowers J.E."/>
            <person name="Hubner S."/>
            <person name="Bellec A."/>
            <person name="Berard A."/>
            <person name="Berges H."/>
            <person name="Blanchet N."/>
            <person name="Boniface M.C."/>
            <person name="Brunel D."/>
            <person name="Catrice O."/>
            <person name="Chaidir N."/>
            <person name="Claudel C."/>
            <person name="Donnadieu C."/>
            <person name="Faraut T."/>
            <person name="Fievet G."/>
            <person name="Helmstetter N."/>
            <person name="King M."/>
            <person name="Knapp S.J."/>
            <person name="Lai Z."/>
            <person name="Le Paslier M.C."/>
            <person name="Lippi Y."/>
            <person name="Lorenzon L."/>
            <person name="Mandel J.R."/>
            <person name="Marage G."/>
            <person name="Marchand G."/>
            <person name="Marquand E."/>
            <person name="Bret-Mestries E."/>
            <person name="Morien E."/>
            <person name="Nambeesan S."/>
            <person name="Nguyen T."/>
            <person name="Pegot-Espagnet P."/>
            <person name="Pouilly N."/>
            <person name="Raftis F."/>
            <person name="Sallet E."/>
            <person name="Schiex T."/>
            <person name="Thomas J."/>
            <person name="Vandecasteele C."/>
            <person name="Vares D."/>
            <person name="Vear F."/>
            <person name="Vautrin S."/>
            <person name="Crespi M."/>
            <person name="Mangin B."/>
            <person name="Burke J.M."/>
            <person name="Salse J."/>
            <person name="Munos S."/>
            <person name="Vincourt P."/>
            <person name="Rieseberg L.H."/>
            <person name="Langlade N.B."/>
        </authorList>
    </citation>
    <scope>NUCLEOTIDE SEQUENCE [LARGE SCALE GENOMIC DNA]</scope>
    <source>
        <strain evidence="3">cv. SF193</strain>
        <tissue evidence="1">Leaves</tissue>
    </source>
</reference>
<reference evidence="2" key="2">
    <citation type="submission" date="2017-02" db="EMBL/GenBank/DDBJ databases">
        <title>Sunflower complete genome.</title>
        <authorList>
            <person name="Langlade N."/>
            <person name="Munos S."/>
        </authorList>
    </citation>
    <scope>NUCLEOTIDE SEQUENCE [LARGE SCALE GENOMIC DNA]</scope>
    <source>
        <tissue evidence="2">Leaves</tissue>
    </source>
</reference>
<dbReference type="AlphaFoldDB" id="A0A251TIC4"/>
<organism evidence="2 3">
    <name type="scientific">Helianthus annuus</name>
    <name type="common">Common sunflower</name>
    <dbReference type="NCBI Taxonomy" id="4232"/>
    <lineage>
        <taxon>Eukaryota</taxon>
        <taxon>Viridiplantae</taxon>
        <taxon>Streptophyta</taxon>
        <taxon>Embryophyta</taxon>
        <taxon>Tracheophyta</taxon>
        <taxon>Spermatophyta</taxon>
        <taxon>Magnoliopsida</taxon>
        <taxon>eudicotyledons</taxon>
        <taxon>Gunneridae</taxon>
        <taxon>Pentapetalae</taxon>
        <taxon>asterids</taxon>
        <taxon>campanulids</taxon>
        <taxon>Asterales</taxon>
        <taxon>Asteraceae</taxon>
        <taxon>Asteroideae</taxon>
        <taxon>Heliantheae alliance</taxon>
        <taxon>Heliantheae</taxon>
        <taxon>Helianthus</taxon>
    </lineage>
</organism>
<keyword evidence="3" id="KW-1185">Reference proteome</keyword>
<dbReference type="EMBL" id="MNCJ02000325">
    <property type="protein sequence ID" value="KAF5785744.1"/>
    <property type="molecule type" value="Genomic_DNA"/>
</dbReference>
<dbReference type="InParanoid" id="A0A251TIC4"/>
<dbReference type="Proteomes" id="UP000215914">
    <property type="component" value="Chromosome 10"/>
</dbReference>
<evidence type="ECO:0000313" key="3">
    <source>
        <dbReference type="Proteomes" id="UP000215914"/>
    </source>
</evidence>
<protein>
    <submittedName>
        <fullName evidence="2">Uncharacterized protein</fullName>
    </submittedName>
</protein>
<proteinExistence type="predicted"/>
<evidence type="ECO:0000313" key="2">
    <source>
        <dbReference type="EMBL" id="OTG10634.1"/>
    </source>
</evidence>
<name>A0A251TIC4_HELAN</name>
<evidence type="ECO:0000313" key="1">
    <source>
        <dbReference type="EMBL" id="KAF5785744.1"/>
    </source>
</evidence>
<dbReference type="Gramene" id="mRNA:HanXRQr2_Chr10g0432281">
    <property type="protein sequence ID" value="CDS:HanXRQr2_Chr10g0432281.1"/>
    <property type="gene ID" value="HanXRQr2_Chr10g0432281"/>
</dbReference>
<gene>
    <name evidence="2" type="ORF">HannXRQ_Chr10g0289801</name>
    <name evidence="1" type="ORF">HanXRQr2_Chr10g0432281</name>
</gene>